<dbReference type="GO" id="GO:0005856">
    <property type="term" value="C:cytoskeleton"/>
    <property type="evidence" value="ECO:0007669"/>
    <property type="project" value="UniProtKB-SubCell"/>
</dbReference>
<feature type="region of interest" description="Disordered" evidence="6">
    <location>
        <begin position="340"/>
        <end position="363"/>
    </location>
</feature>
<sequence length="1004" mass="103209">MEQLRVELIAALAEAGRLASLENPVSEPYKTRYEAREVLLSFRAKLTEAIAERAKVVKGDGSAPLDASVQVAMELGAPEGFEWGDMSAAQRSAAAACAELHAGVDRVDARLGINYIETEENAEGDRVLDTTLPRIVGRAWQAAQAVARGEGGAAARCGAAAMCADAARAANFLCLIWSGWGKHAAALGRLRAVKAAYNAVSRALKGAPRPAAAAAAAGGGTTAAVSVDGDDSKEESKAGGGEEESASAEGGPADAHRACEPESEDWAGREAALVGSLEVAVTHTLFYATQVYTQLGRGDAAALHVERTLRRQVRDYTTAAESRKAKEAAAAAAEAAAATAPPASGAGGGGADAATAGSAGPARAGGAQGAAIASLLHAVEAESHGGGLDRVDWARNCLKLAGVHRARRRWGAAAHCVAAARAMTAEAQRAAEAEGWSPSKQAGGRAGGADGGAGDDGEEPVAAAVAAWTGDAASRLLGECRTAWGDLHRDLLKVARDREIGLATDTDQLGPAGEVGAEASASGGKARAARERTAAQDCFAEAAAAVALAMPCGLEAAKAGPSAAAAAAREARSAAEAGGGAAEAAVAAVVGPKGAAKHALEAVLAKAVGASRSEAAHQADPDDSGSDWEGDEEDGASGAERAAAAGAARRVRRPFEQFIARVRESVGSSPALLVPLVAESVVHEPPAITSFAPAREVFLVANSEYKVAVEIFVLDGFVTDHVGICASVSSLYSSLALWERSPKRACAMHQRRIAVAAPLLAALNPSVYIVAHKELGMELGQAAQEAMDLRVSAVEQRMEADGKPLTGRELLSMNLLADQALALYNHFLRCYDVEAQLEEAVAPAKKPEDSAAAAAAADRKVKHSPAAPTCIRTREAMIAAVAQGAVAKADPEIAKTGGYAGGDVSKPLMGATSLDDGTIEAFLTAHFCIARLLGKRIDPANRVRDAMESLMRYKWLLKYAPTILSKAPEGCFEREMAMCKEMVELLPQKISRMHYGGETFGMLG</sequence>
<accession>A0A5A8D8W6</accession>
<evidence type="ECO:0000256" key="5">
    <source>
        <dbReference type="ARBA" id="ARBA00023212"/>
    </source>
</evidence>
<evidence type="ECO:0000256" key="2">
    <source>
        <dbReference type="ARBA" id="ARBA00010305"/>
    </source>
</evidence>
<evidence type="ECO:0000256" key="4">
    <source>
        <dbReference type="ARBA" id="ARBA00022490"/>
    </source>
</evidence>
<reference evidence="7 8" key="1">
    <citation type="submission" date="2019-07" db="EMBL/GenBank/DDBJ databases">
        <title>Genomes of Cafeteria roenbergensis.</title>
        <authorList>
            <person name="Fischer M.G."/>
            <person name="Hackl T."/>
            <person name="Roman M."/>
        </authorList>
    </citation>
    <scope>NUCLEOTIDE SEQUENCE [LARGE SCALE GENOMIC DNA]</scope>
    <source>
        <strain evidence="7 8">Cflag</strain>
    </source>
</reference>
<feature type="region of interest" description="Disordered" evidence="6">
    <location>
        <begin position="611"/>
        <end position="645"/>
    </location>
</feature>
<feature type="compositionally biased region" description="Low complexity" evidence="6">
    <location>
        <begin position="352"/>
        <end position="363"/>
    </location>
</feature>
<evidence type="ECO:0000256" key="3">
    <source>
        <dbReference type="ARBA" id="ARBA00016840"/>
    </source>
</evidence>
<dbReference type="AlphaFoldDB" id="A0A5A8D8W6"/>
<name>A0A5A8D8W6_CAFRO</name>
<feature type="compositionally biased region" description="Low complexity" evidence="6">
    <location>
        <begin position="636"/>
        <end position="645"/>
    </location>
</feature>
<comment type="caution">
    <text evidence="7">The sequence shown here is derived from an EMBL/GenBank/DDBJ whole genome shotgun (WGS) entry which is preliminary data.</text>
</comment>
<comment type="similarity">
    <text evidence="2">Belongs to the KIF-binding protein family.</text>
</comment>
<gene>
    <name evidence="7" type="ORF">FNF31_04368</name>
</gene>
<dbReference type="EMBL" id="VLTM01000045">
    <property type="protein sequence ID" value="KAA0160351.1"/>
    <property type="molecule type" value="Genomic_DNA"/>
</dbReference>
<keyword evidence="4" id="KW-0963">Cytoplasm</keyword>
<dbReference type="PANTHER" id="PTHR46321:SF1">
    <property type="entry name" value="KIF-BINDING PROTEIN"/>
    <property type="match status" value="1"/>
</dbReference>
<evidence type="ECO:0000313" key="7">
    <source>
        <dbReference type="EMBL" id="KAA0160351.1"/>
    </source>
</evidence>
<dbReference type="InterPro" id="IPR022083">
    <property type="entry name" value="KBP"/>
</dbReference>
<evidence type="ECO:0000256" key="1">
    <source>
        <dbReference type="ARBA" id="ARBA00004245"/>
    </source>
</evidence>
<protein>
    <recommendedName>
        <fullName evidence="3">KIF-binding protein</fullName>
    </recommendedName>
</protein>
<comment type="subcellular location">
    <subcellularLocation>
        <location evidence="1">Cytoplasm</location>
        <location evidence="1">Cytoskeleton</location>
    </subcellularLocation>
</comment>
<organism evidence="7 8">
    <name type="scientific">Cafeteria roenbergensis</name>
    <name type="common">Marine flagellate</name>
    <dbReference type="NCBI Taxonomy" id="33653"/>
    <lineage>
        <taxon>Eukaryota</taxon>
        <taxon>Sar</taxon>
        <taxon>Stramenopiles</taxon>
        <taxon>Bigyra</taxon>
        <taxon>Opalozoa</taxon>
        <taxon>Bicosoecida</taxon>
        <taxon>Cafeteriaceae</taxon>
        <taxon>Cafeteria</taxon>
    </lineage>
</organism>
<dbReference type="PANTHER" id="PTHR46321">
    <property type="entry name" value="KIF1-BINDING PROTEIN"/>
    <property type="match status" value="1"/>
</dbReference>
<feature type="region of interest" description="Disordered" evidence="6">
    <location>
        <begin position="217"/>
        <end position="264"/>
    </location>
</feature>
<evidence type="ECO:0000256" key="6">
    <source>
        <dbReference type="SAM" id="MobiDB-lite"/>
    </source>
</evidence>
<evidence type="ECO:0000313" key="8">
    <source>
        <dbReference type="Proteomes" id="UP000325113"/>
    </source>
</evidence>
<dbReference type="Proteomes" id="UP000325113">
    <property type="component" value="Unassembled WGS sequence"/>
</dbReference>
<keyword evidence="5" id="KW-0206">Cytoskeleton</keyword>
<proteinExistence type="inferred from homology"/>
<dbReference type="Pfam" id="PF12309">
    <property type="entry name" value="KBP_C"/>
    <property type="match status" value="2"/>
</dbReference>
<feature type="region of interest" description="Disordered" evidence="6">
    <location>
        <begin position="429"/>
        <end position="458"/>
    </location>
</feature>
<feature type="compositionally biased region" description="Acidic residues" evidence="6">
    <location>
        <begin position="621"/>
        <end position="635"/>
    </location>
</feature>